<sequence>MLAAQPVFPIIPVKIEKLRLEHVKLVEENDGLHLEKQKLAEEASYAKSEKLRLEHVKLVEENDGLHLEKQKLAEEASYAKIEKLRLEHVKLVEENDGLHLEKQKLAEEASYAKESMDDHVQVRSFGTVLATGEASKSFQHLLPFKD</sequence>
<dbReference type="AlphaFoldDB" id="A0AAP0QBA3"/>
<proteinExistence type="predicted"/>
<accession>A0AAP0QBA3</accession>
<evidence type="ECO:0000313" key="1">
    <source>
        <dbReference type="EMBL" id="KAK9169691.1"/>
    </source>
</evidence>
<gene>
    <name evidence="1" type="ORF">Syun_001831</name>
</gene>
<comment type="caution">
    <text evidence="1">The sequence shown here is derived from an EMBL/GenBank/DDBJ whole genome shotgun (WGS) entry which is preliminary data.</text>
</comment>
<protein>
    <submittedName>
        <fullName evidence="1">Uncharacterized protein</fullName>
    </submittedName>
</protein>
<evidence type="ECO:0000313" key="2">
    <source>
        <dbReference type="Proteomes" id="UP001420932"/>
    </source>
</evidence>
<reference evidence="1 2" key="1">
    <citation type="submission" date="2024-01" db="EMBL/GenBank/DDBJ databases">
        <title>Genome assemblies of Stephania.</title>
        <authorList>
            <person name="Yang L."/>
        </authorList>
    </citation>
    <scope>NUCLEOTIDE SEQUENCE [LARGE SCALE GENOMIC DNA]</scope>
    <source>
        <strain evidence="1">YNDBR</strain>
        <tissue evidence="1">Leaf</tissue>
    </source>
</reference>
<name>A0AAP0QBA3_9MAGN</name>
<dbReference type="Proteomes" id="UP001420932">
    <property type="component" value="Unassembled WGS sequence"/>
</dbReference>
<organism evidence="1 2">
    <name type="scientific">Stephania yunnanensis</name>
    <dbReference type="NCBI Taxonomy" id="152371"/>
    <lineage>
        <taxon>Eukaryota</taxon>
        <taxon>Viridiplantae</taxon>
        <taxon>Streptophyta</taxon>
        <taxon>Embryophyta</taxon>
        <taxon>Tracheophyta</taxon>
        <taxon>Spermatophyta</taxon>
        <taxon>Magnoliopsida</taxon>
        <taxon>Ranunculales</taxon>
        <taxon>Menispermaceae</taxon>
        <taxon>Menispermoideae</taxon>
        <taxon>Cissampelideae</taxon>
        <taxon>Stephania</taxon>
    </lineage>
</organism>
<keyword evidence="2" id="KW-1185">Reference proteome</keyword>
<dbReference type="EMBL" id="JBBNAF010000001">
    <property type="protein sequence ID" value="KAK9169691.1"/>
    <property type="molecule type" value="Genomic_DNA"/>
</dbReference>